<dbReference type="AlphaFoldDB" id="A0A9W9F207"/>
<feature type="non-terminal residue" evidence="1">
    <location>
        <position position="89"/>
    </location>
</feature>
<dbReference type="GeneID" id="81396706"/>
<organism evidence="1 2">
    <name type="scientific">Penicillium alfredii</name>
    <dbReference type="NCBI Taxonomy" id="1506179"/>
    <lineage>
        <taxon>Eukaryota</taxon>
        <taxon>Fungi</taxon>
        <taxon>Dikarya</taxon>
        <taxon>Ascomycota</taxon>
        <taxon>Pezizomycotina</taxon>
        <taxon>Eurotiomycetes</taxon>
        <taxon>Eurotiomycetidae</taxon>
        <taxon>Eurotiales</taxon>
        <taxon>Aspergillaceae</taxon>
        <taxon>Penicillium</taxon>
    </lineage>
</organism>
<reference evidence="1" key="1">
    <citation type="submission" date="2022-11" db="EMBL/GenBank/DDBJ databases">
        <authorList>
            <person name="Petersen C."/>
        </authorList>
    </citation>
    <scope>NUCLEOTIDE SEQUENCE</scope>
    <source>
        <strain evidence="1">IBT 34128</strain>
    </source>
</reference>
<protein>
    <submittedName>
        <fullName evidence="1">Uncharacterized protein</fullName>
    </submittedName>
</protein>
<dbReference type="EMBL" id="JAPMSZ010000009">
    <property type="protein sequence ID" value="KAJ5092142.1"/>
    <property type="molecule type" value="Genomic_DNA"/>
</dbReference>
<keyword evidence="2" id="KW-1185">Reference proteome</keyword>
<dbReference type="Proteomes" id="UP001141434">
    <property type="component" value="Unassembled WGS sequence"/>
</dbReference>
<evidence type="ECO:0000313" key="1">
    <source>
        <dbReference type="EMBL" id="KAJ5092142.1"/>
    </source>
</evidence>
<evidence type="ECO:0000313" key="2">
    <source>
        <dbReference type="Proteomes" id="UP001141434"/>
    </source>
</evidence>
<gene>
    <name evidence="1" type="ORF">NUU61_007012</name>
</gene>
<comment type="caution">
    <text evidence="1">The sequence shown here is derived from an EMBL/GenBank/DDBJ whole genome shotgun (WGS) entry which is preliminary data.</text>
</comment>
<dbReference type="RefSeq" id="XP_056510337.1">
    <property type="nucleotide sequence ID" value="XM_056657537.1"/>
</dbReference>
<proteinExistence type="predicted"/>
<name>A0A9W9F207_9EURO</name>
<sequence>YRRLDIYNYVSTVVSRQYLYNALRAARILVLTFKLASLINTLTKGFRAIARFTEKFGNTDIRQIRISRIGGYPGYPITKLDGSVDLNLI</sequence>
<reference evidence="1" key="2">
    <citation type="journal article" date="2023" name="IMA Fungus">
        <title>Comparative genomic study of the Penicillium genus elucidates a diverse pangenome and 15 lateral gene transfer events.</title>
        <authorList>
            <person name="Petersen C."/>
            <person name="Sorensen T."/>
            <person name="Nielsen M.R."/>
            <person name="Sondergaard T.E."/>
            <person name="Sorensen J.L."/>
            <person name="Fitzpatrick D.A."/>
            <person name="Frisvad J.C."/>
            <person name="Nielsen K.L."/>
        </authorList>
    </citation>
    <scope>NUCLEOTIDE SEQUENCE</scope>
    <source>
        <strain evidence="1">IBT 34128</strain>
    </source>
</reference>
<accession>A0A9W9F207</accession>